<reference evidence="1" key="1">
    <citation type="journal article" date="2020" name="bioRxiv">
        <title>Chromosome-level reference genome of the European wasp spider Argiope bruennichi: a resource for studies on range expansion and evolutionary adaptation.</title>
        <authorList>
            <person name="Sheffer M.M."/>
            <person name="Hoppe A."/>
            <person name="Krehenwinkel H."/>
            <person name="Uhl G."/>
            <person name="Kuss A.W."/>
            <person name="Jensen L."/>
            <person name="Jensen C."/>
            <person name="Gillespie R.G."/>
            <person name="Hoff K.J."/>
            <person name="Prost S."/>
        </authorList>
    </citation>
    <scope>NUCLEOTIDE SEQUENCE</scope>
</reference>
<protein>
    <recommendedName>
        <fullName evidence="3">Transposase</fullName>
    </recommendedName>
</protein>
<dbReference type="EMBL" id="JABXBU010000011">
    <property type="protein sequence ID" value="KAF8790259.1"/>
    <property type="molecule type" value="Genomic_DNA"/>
</dbReference>
<comment type="caution">
    <text evidence="1">The sequence shown here is derived from an EMBL/GenBank/DDBJ whole genome shotgun (WGS) entry which is preliminary data.</text>
</comment>
<name>A0A8T0FL13_ARGBR</name>
<accession>A0A8T0FL13</accession>
<keyword evidence="2" id="KW-1185">Reference proteome</keyword>
<evidence type="ECO:0000313" key="1">
    <source>
        <dbReference type="EMBL" id="KAF8790259.1"/>
    </source>
</evidence>
<proteinExistence type="predicted"/>
<sequence length="114" mass="13132">MRRESIVNDLNVGGKTMTDWMNFCRGECEAAYLAFDGKINGIGKVVEIDESKFGKRKYNRGRRVEDQWVFGGLVRYTNDCFFFLEVVNDWSADVLLEVIKRRILQGSTIISVIL</sequence>
<dbReference type="PANTHER" id="PTHR47163:SF2">
    <property type="entry name" value="SI:DKEY-17M8.2"/>
    <property type="match status" value="1"/>
</dbReference>
<reference evidence="1" key="2">
    <citation type="submission" date="2020-06" db="EMBL/GenBank/DDBJ databases">
        <authorList>
            <person name="Sheffer M."/>
        </authorList>
    </citation>
    <scope>NUCLEOTIDE SEQUENCE</scope>
</reference>
<dbReference type="InterPro" id="IPR053164">
    <property type="entry name" value="IS1016-like_transposase"/>
</dbReference>
<organism evidence="1 2">
    <name type="scientific">Argiope bruennichi</name>
    <name type="common">Wasp spider</name>
    <name type="synonym">Aranea bruennichi</name>
    <dbReference type="NCBI Taxonomy" id="94029"/>
    <lineage>
        <taxon>Eukaryota</taxon>
        <taxon>Metazoa</taxon>
        <taxon>Ecdysozoa</taxon>
        <taxon>Arthropoda</taxon>
        <taxon>Chelicerata</taxon>
        <taxon>Arachnida</taxon>
        <taxon>Araneae</taxon>
        <taxon>Araneomorphae</taxon>
        <taxon>Entelegynae</taxon>
        <taxon>Araneoidea</taxon>
        <taxon>Araneidae</taxon>
        <taxon>Argiope</taxon>
    </lineage>
</organism>
<dbReference type="AlphaFoldDB" id="A0A8T0FL13"/>
<gene>
    <name evidence="1" type="ORF">HNY73_005316</name>
</gene>
<dbReference type="PANTHER" id="PTHR47163">
    <property type="entry name" value="DDE_TNP_IS1595 DOMAIN-CONTAINING PROTEIN"/>
    <property type="match status" value="1"/>
</dbReference>
<evidence type="ECO:0008006" key="3">
    <source>
        <dbReference type="Google" id="ProtNLM"/>
    </source>
</evidence>
<dbReference type="Proteomes" id="UP000807504">
    <property type="component" value="Unassembled WGS sequence"/>
</dbReference>
<evidence type="ECO:0000313" key="2">
    <source>
        <dbReference type="Proteomes" id="UP000807504"/>
    </source>
</evidence>